<dbReference type="EMBL" id="JAOWRF010000086">
    <property type="protein sequence ID" value="MCV3213032.1"/>
    <property type="molecule type" value="Genomic_DNA"/>
</dbReference>
<proteinExistence type="predicted"/>
<accession>A0ABT3AV66</accession>
<sequence>MCNNLGVDINANNGESKSYIWNAEGRPRSVGAFPNTSQKHGTYQITVGREDSDQRDTVATREQSTIGITGKIHRQLINEARRQLAYHQQQVEVLEDALTQLEQILEIPTYSDKSE</sequence>
<dbReference type="Proteomes" id="UP001526143">
    <property type="component" value="Unassembled WGS sequence"/>
</dbReference>
<organism evidence="2 3">
    <name type="scientific">Plectonema radiosum NIES-515</name>
    <dbReference type="NCBI Taxonomy" id="2986073"/>
    <lineage>
        <taxon>Bacteria</taxon>
        <taxon>Bacillati</taxon>
        <taxon>Cyanobacteriota</taxon>
        <taxon>Cyanophyceae</taxon>
        <taxon>Oscillatoriophycideae</taxon>
        <taxon>Oscillatoriales</taxon>
        <taxon>Microcoleaceae</taxon>
        <taxon>Plectonema</taxon>
    </lineage>
</organism>
<evidence type="ECO:0000256" key="1">
    <source>
        <dbReference type="SAM" id="Coils"/>
    </source>
</evidence>
<evidence type="ECO:0000313" key="2">
    <source>
        <dbReference type="EMBL" id="MCV3213032.1"/>
    </source>
</evidence>
<dbReference type="RefSeq" id="WP_263744539.1">
    <property type="nucleotide sequence ID" value="NZ_JAOWRF010000086.1"/>
</dbReference>
<gene>
    <name evidence="2" type="ORF">OGM63_05735</name>
</gene>
<keyword evidence="1" id="KW-0175">Coiled coil</keyword>
<keyword evidence="3" id="KW-1185">Reference proteome</keyword>
<protein>
    <submittedName>
        <fullName evidence="2">Uncharacterized protein</fullName>
    </submittedName>
</protein>
<evidence type="ECO:0000313" key="3">
    <source>
        <dbReference type="Proteomes" id="UP001526143"/>
    </source>
</evidence>
<feature type="coiled-coil region" evidence="1">
    <location>
        <begin position="77"/>
        <end position="104"/>
    </location>
</feature>
<comment type="caution">
    <text evidence="2">The sequence shown here is derived from an EMBL/GenBank/DDBJ whole genome shotgun (WGS) entry which is preliminary data.</text>
</comment>
<name>A0ABT3AV66_9CYAN</name>
<reference evidence="2 3" key="1">
    <citation type="submission" date="2022-10" db="EMBL/GenBank/DDBJ databases">
        <title>Identification of biosynthetic pathway for the production of the potent trypsin inhibitor radiosumin.</title>
        <authorList>
            <person name="Fewer D.P."/>
            <person name="Delbaje E."/>
            <person name="Ouyang X."/>
            <person name="Agostino P.D."/>
            <person name="Wahlsten M."/>
            <person name="Jokela J."/>
            <person name="Permi P."/>
            <person name="Haapaniemi E."/>
            <person name="Koistinen H."/>
        </authorList>
    </citation>
    <scope>NUCLEOTIDE SEQUENCE [LARGE SCALE GENOMIC DNA]</scope>
    <source>
        <strain evidence="2 3">NIES-515</strain>
    </source>
</reference>